<dbReference type="AlphaFoldDB" id="A0A4Z2HME9"/>
<evidence type="ECO:0000256" key="1">
    <source>
        <dbReference type="SAM" id="MobiDB-lite"/>
    </source>
</evidence>
<organism evidence="2 3">
    <name type="scientific">Liparis tanakae</name>
    <name type="common">Tanaka's snailfish</name>
    <dbReference type="NCBI Taxonomy" id="230148"/>
    <lineage>
        <taxon>Eukaryota</taxon>
        <taxon>Metazoa</taxon>
        <taxon>Chordata</taxon>
        <taxon>Craniata</taxon>
        <taxon>Vertebrata</taxon>
        <taxon>Euteleostomi</taxon>
        <taxon>Actinopterygii</taxon>
        <taxon>Neopterygii</taxon>
        <taxon>Teleostei</taxon>
        <taxon>Neoteleostei</taxon>
        <taxon>Acanthomorphata</taxon>
        <taxon>Eupercaria</taxon>
        <taxon>Perciformes</taxon>
        <taxon>Cottioidei</taxon>
        <taxon>Cottales</taxon>
        <taxon>Liparidae</taxon>
        <taxon>Liparis</taxon>
    </lineage>
</organism>
<feature type="region of interest" description="Disordered" evidence="1">
    <location>
        <begin position="29"/>
        <end position="55"/>
    </location>
</feature>
<evidence type="ECO:0000313" key="3">
    <source>
        <dbReference type="Proteomes" id="UP000314294"/>
    </source>
</evidence>
<name>A0A4Z2HME9_9TELE</name>
<dbReference type="EMBL" id="SRLO01000211">
    <property type="protein sequence ID" value="TNN67026.1"/>
    <property type="molecule type" value="Genomic_DNA"/>
</dbReference>
<protein>
    <submittedName>
        <fullName evidence="2">Uncharacterized protein</fullName>
    </submittedName>
</protein>
<comment type="caution">
    <text evidence="2">The sequence shown here is derived from an EMBL/GenBank/DDBJ whole genome shotgun (WGS) entry which is preliminary data.</text>
</comment>
<proteinExistence type="predicted"/>
<dbReference type="Proteomes" id="UP000314294">
    <property type="component" value="Unassembled WGS sequence"/>
</dbReference>
<keyword evidence="3" id="KW-1185">Reference proteome</keyword>
<gene>
    <name evidence="2" type="ORF">EYF80_022799</name>
</gene>
<sequence length="99" mass="11272">MTMKEDGSCWYTRERARVEVRASTWGNQRPRLLHPYPLPSRKSVGPYEGVSASTGDADDVGDFHVRVASFLPQRNLDGPVLYCRLSVTEPEESRQKTQF</sequence>
<reference evidence="2 3" key="1">
    <citation type="submission" date="2019-03" db="EMBL/GenBank/DDBJ databases">
        <title>First draft genome of Liparis tanakae, snailfish: a comprehensive survey of snailfish specific genes.</title>
        <authorList>
            <person name="Kim W."/>
            <person name="Song I."/>
            <person name="Jeong J.-H."/>
            <person name="Kim D."/>
            <person name="Kim S."/>
            <person name="Ryu S."/>
            <person name="Song J.Y."/>
            <person name="Lee S.K."/>
        </authorList>
    </citation>
    <scope>NUCLEOTIDE SEQUENCE [LARGE SCALE GENOMIC DNA]</scope>
    <source>
        <tissue evidence="2">Muscle</tissue>
    </source>
</reference>
<evidence type="ECO:0000313" key="2">
    <source>
        <dbReference type="EMBL" id="TNN67026.1"/>
    </source>
</evidence>
<accession>A0A4Z2HME9</accession>